<dbReference type="SMART" id="SM00836">
    <property type="entry name" value="DALR_1"/>
    <property type="match status" value="1"/>
</dbReference>
<reference evidence="12 13" key="1">
    <citation type="journal article" date="2016" name="Nat. Commun.">
        <title>Thousands of microbial genomes shed light on interconnected biogeochemical processes in an aquifer system.</title>
        <authorList>
            <person name="Anantharaman K."/>
            <person name="Brown C.T."/>
            <person name="Hug L.A."/>
            <person name="Sharon I."/>
            <person name="Castelle C.J."/>
            <person name="Probst A.J."/>
            <person name="Thomas B.C."/>
            <person name="Singh A."/>
            <person name="Wilkins M.J."/>
            <person name="Karaoz U."/>
            <person name="Brodie E.L."/>
            <person name="Williams K.H."/>
            <person name="Hubbard S.S."/>
            <person name="Banfield J.F."/>
        </authorList>
    </citation>
    <scope>NUCLEOTIDE SEQUENCE [LARGE SCALE GENOMIC DNA]</scope>
</reference>
<dbReference type="InterPro" id="IPR036695">
    <property type="entry name" value="Arg-tRNA-synth_N_sf"/>
</dbReference>
<evidence type="ECO:0000256" key="3">
    <source>
        <dbReference type="ARBA" id="ARBA00022741"/>
    </source>
</evidence>
<evidence type="ECO:0000256" key="2">
    <source>
        <dbReference type="ARBA" id="ARBA00022598"/>
    </source>
</evidence>
<comment type="subcellular location">
    <subcellularLocation>
        <location evidence="8">Cytoplasm</location>
    </subcellularLocation>
</comment>
<dbReference type="EC" id="6.1.1.19" evidence="8"/>
<proteinExistence type="inferred from homology"/>
<dbReference type="EMBL" id="MGDZ01000010">
    <property type="protein sequence ID" value="OGL74028.1"/>
    <property type="molecule type" value="Genomic_DNA"/>
</dbReference>
<dbReference type="PANTHER" id="PTHR11956">
    <property type="entry name" value="ARGINYL-TRNA SYNTHETASE"/>
    <property type="match status" value="1"/>
</dbReference>
<evidence type="ECO:0000256" key="8">
    <source>
        <dbReference type="HAMAP-Rule" id="MF_00123"/>
    </source>
</evidence>
<dbReference type="InterPro" id="IPR001278">
    <property type="entry name" value="Arg-tRNA-ligase"/>
</dbReference>
<organism evidence="12 13">
    <name type="scientific">Candidatus Uhrbacteria bacterium RIFCSPHIGHO2_02_FULL_57_19</name>
    <dbReference type="NCBI Taxonomy" id="1802391"/>
    <lineage>
        <taxon>Bacteria</taxon>
        <taxon>Candidatus Uhriibacteriota</taxon>
    </lineage>
</organism>
<dbReference type="InterPro" id="IPR008909">
    <property type="entry name" value="DALR_anticod-bd"/>
</dbReference>
<dbReference type="Gene3D" id="1.10.730.10">
    <property type="entry name" value="Isoleucyl-tRNA Synthetase, Domain 1"/>
    <property type="match status" value="1"/>
</dbReference>
<dbReference type="GO" id="GO:0006420">
    <property type="term" value="P:arginyl-tRNA aminoacylation"/>
    <property type="evidence" value="ECO:0007669"/>
    <property type="project" value="UniProtKB-UniRule"/>
</dbReference>
<keyword evidence="6 8" id="KW-0030">Aminoacyl-tRNA synthetase</keyword>
<evidence type="ECO:0000256" key="7">
    <source>
        <dbReference type="ARBA" id="ARBA00049339"/>
    </source>
</evidence>
<name>A0A1F7U893_9BACT</name>
<keyword evidence="5 8" id="KW-0648">Protein biosynthesis</keyword>
<evidence type="ECO:0000259" key="11">
    <source>
        <dbReference type="SMART" id="SM01016"/>
    </source>
</evidence>
<evidence type="ECO:0000313" key="12">
    <source>
        <dbReference type="EMBL" id="OGL74028.1"/>
    </source>
</evidence>
<comment type="similarity">
    <text evidence="1 8 9">Belongs to the class-I aminoacyl-tRNA synthetase family.</text>
</comment>
<comment type="subunit">
    <text evidence="8">Monomer.</text>
</comment>
<accession>A0A1F7U893</accession>
<dbReference type="SUPFAM" id="SSF47323">
    <property type="entry name" value="Anticodon-binding domain of a subclass of class I aminoacyl-tRNA synthetases"/>
    <property type="match status" value="1"/>
</dbReference>
<evidence type="ECO:0000259" key="10">
    <source>
        <dbReference type="SMART" id="SM00836"/>
    </source>
</evidence>
<feature type="domain" description="Arginyl tRNA synthetase N-terminal" evidence="11">
    <location>
        <begin position="5"/>
        <end position="93"/>
    </location>
</feature>
<dbReference type="Proteomes" id="UP000176303">
    <property type="component" value="Unassembled WGS sequence"/>
</dbReference>
<dbReference type="SUPFAM" id="SSF52374">
    <property type="entry name" value="Nucleotidylyl transferase"/>
    <property type="match status" value="1"/>
</dbReference>
<dbReference type="SMART" id="SM01016">
    <property type="entry name" value="Arg_tRNA_synt_N"/>
    <property type="match status" value="1"/>
</dbReference>
<dbReference type="Pfam" id="PF03485">
    <property type="entry name" value="Arg_tRNA_synt_N"/>
    <property type="match status" value="1"/>
</dbReference>
<keyword evidence="4 8" id="KW-0067">ATP-binding</keyword>
<comment type="catalytic activity">
    <reaction evidence="7 8">
        <text>tRNA(Arg) + L-arginine + ATP = L-arginyl-tRNA(Arg) + AMP + diphosphate</text>
        <dbReference type="Rhea" id="RHEA:20301"/>
        <dbReference type="Rhea" id="RHEA-COMP:9658"/>
        <dbReference type="Rhea" id="RHEA-COMP:9673"/>
        <dbReference type="ChEBI" id="CHEBI:30616"/>
        <dbReference type="ChEBI" id="CHEBI:32682"/>
        <dbReference type="ChEBI" id="CHEBI:33019"/>
        <dbReference type="ChEBI" id="CHEBI:78442"/>
        <dbReference type="ChEBI" id="CHEBI:78513"/>
        <dbReference type="ChEBI" id="CHEBI:456215"/>
        <dbReference type="EC" id="6.1.1.19"/>
    </reaction>
</comment>
<keyword evidence="2 8" id="KW-0436">Ligase</keyword>
<dbReference type="GO" id="GO:0005737">
    <property type="term" value="C:cytoplasm"/>
    <property type="evidence" value="ECO:0007669"/>
    <property type="project" value="UniProtKB-SubCell"/>
</dbReference>
<evidence type="ECO:0000313" key="13">
    <source>
        <dbReference type="Proteomes" id="UP000176303"/>
    </source>
</evidence>
<feature type="short sequence motif" description="'HIGH' region" evidence="8">
    <location>
        <begin position="131"/>
        <end position="141"/>
    </location>
</feature>
<evidence type="ECO:0000256" key="9">
    <source>
        <dbReference type="RuleBase" id="RU363038"/>
    </source>
</evidence>
<evidence type="ECO:0000256" key="1">
    <source>
        <dbReference type="ARBA" id="ARBA00005594"/>
    </source>
</evidence>
<evidence type="ECO:0000256" key="5">
    <source>
        <dbReference type="ARBA" id="ARBA00022917"/>
    </source>
</evidence>
<dbReference type="GO" id="GO:0005524">
    <property type="term" value="F:ATP binding"/>
    <property type="evidence" value="ECO:0007669"/>
    <property type="project" value="UniProtKB-UniRule"/>
</dbReference>
<dbReference type="STRING" id="1802391.A3D72_00860"/>
<gene>
    <name evidence="8" type="primary">argS</name>
    <name evidence="12" type="ORF">A3D72_00860</name>
</gene>
<keyword evidence="3 8" id="KW-0547">Nucleotide-binding</keyword>
<dbReference type="SUPFAM" id="SSF55190">
    <property type="entry name" value="Arginyl-tRNA synthetase (ArgRS), N-terminal 'additional' domain"/>
    <property type="match status" value="1"/>
</dbReference>
<keyword evidence="8" id="KW-0963">Cytoplasm</keyword>
<protein>
    <recommendedName>
        <fullName evidence="8">Arginine--tRNA ligase</fullName>
        <ecNumber evidence="8">6.1.1.19</ecNumber>
    </recommendedName>
    <alternativeName>
        <fullName evidence="8">Arginyl-tRNA synthetase</fullName>
        <shortName evidence="8">ArgRS</shortName>
    </alternativeName>
</protein>
<dbReference type="Gene3D" id="3.30.1360.70">
    <property type="entry name" value="Arginyl tRNA synthetase N-terminal domain"/>
    <property type="match status" value="1"/>
</dbReference>
<comment type="caution">
    <text evidence="12">The sequence shown here is derived from an EMBL/GenBank/DDBJ whole genome shotgun (WGS) entry which is preliminary data.</text>
</comment>
<evidence type="ECO:0000256" key="6">
    <source>
        <dbReference type="ARBA" id="ARBA00023146"/>
    </source>
</evidence>
<dbReference type="FunFam" id="1.10.730.10:FF:000006">
    <property type="entry name" value="Arginyl-tRNA synthetase 2, mitochondrial"/>
    <property type="match status" value="1"/>
</dbReference>
<dbReference type="InterPro" id="IPR009080">
    <property type="entry name" value="tRNAsynth_Ia_anticodon-bd"/>
</dbReference>
<dbReference type="Gene3D" id="3.40.50.620">
    <property type="entry name" value="HUPs"/>
    <property type="match status" value="1"/>
</dbReference>
<dbReference type="InterPro" id="IPR005148">
    <property type="entry name" value="Arg-tRNA-synth_N"/>
</dbReference>
<dbReference type="InterPro" id="IPR014729">
    <property type="entry name" value="Rossmann-like_a/b/a_fold"/>
</dbReference>
<dbReference type="Pfam" id="PF05746">
    <property type="entry name" value="DALR_1"/>
    <property type="match status" value="1"/>
</dbReference>
<dbReference type="InterPro" id="IPR035684">
    <property type="entry name" value="ArgRS_core"/>
</dbReference>
<dbReference type="GO" id="GO:0004814">
    <property type="term" value="F:arginine-tRNA ligase activity"/>
    <property type="evidence" value="ECO:0007669"/>
    <property type="project" value="UniProtKB-UniRule"/>
</dbReference>
<dbReference type="PANTHER" id="PTHR11956:SF5">
    <property type="entry name" value="ARGININE--TRNA LIGASE, CYTOPLASMIC"/>
    <property type="match status" value="1"/>
</dbReference>
<dbReference type="Pfam" id="PF00750">
    <property type="entry name" value="tRNA-synt_1d"/>
    <property type="match status" value="1"/>
</dbReference>
<feature type="domain" description="DALR anticodon binding" evidence="10">
    <location>
        <begin position="460"/>
        <end position="580"/>
    </location>
</feature>
<dbReference type="AlphaFoldDB" id="A0A1F7U893"/>
<evidence type="ECO:0000256" key="4">
    <source>
        <dbReference type="ARBA" id="ARBA00022840"/>
    </source>
</evidence>
<dbReference type="NCBIfam" id="TIGR00456">
    <property type="entry name" value="argS"/>
    <property type="match status" value="1"/>
</dbReference>
<sequence length="580" mass="65509">MTTIERVKSEIIRLLEDMVGREIELLRDQLTAPPSPTLGDFAFPCFPLAKVMGKSPREVADDISGILRHKLEDHPNRFIADVRNVGPYVNFFVQADVLAKELLREIESTSKRFGTAVAKRKQSIMVEYGQPNTHKEFHIGHLRNVLVGQVISNLIKAAGHRVIQVSYINDKGAAVAKCLWAMERFHRGQRPPAGNHSAYLGKIYAEAAQKLEKNPEGEAEVRSIARKIAAGDRKWVALWKKTREWSLADFRSVFNELGARFDVTYYESEIEKKGQRIVNDLVRRGIAKIKDGAVMVDLTSEKLDEFVLRRKDGTSLYSTTDLALAERKAKDYRLDESLIVVDVRQSFYFKQLFRTLELAGYKQPLRHLAYEFVTLPEGSMSSRKGNIVSYQDFRDEVIGRAREETVSRHRDWPARKLDATARALAMAAIRYEMLHYDLDRPIVFDISRAVSFEGATGPYLQYTLARVNGIMKKGKKKGRKGEEKGKKGGRAWETGEEKRLLLALARYPEVVASAAGDLRPSHLAQFLFELAKTFSEFYESAPVLSAPPAVRVSRLRLVRAMGVVMGNGLALLGIPAVREM</sequence>
<dbReference type="HAMAP" id="MF_00123">
    <property type="entry name" value="Arg_tRNA_synth"/>
    <property type="match status" value="1"/>
</dbReference>
<dbReference type="PRINTS" id="PR01038">
    <property type="entry name" value="TRNASYNTHARG"/>
</dbReference>